<dbReference type="AlphaFoldDB" id="A0A7X5HV89"/>
<dbReference type="Gene3D" id="2.40.50.660">
    <property type="match status" value="1"/>
</dbReference>
<dbReference type="Pfam" id="PF10694">
    <property type="entry name" value="DUF2500"/>
    <property type="match status" value="1"/>
</dbReference>
<evidence type="ECO:0000313" key="2">
    <source>
        <dbReference type="Proteomes" id="UP000461585"/>
    </source>
</evidence>
<sequence length="256" mass="28024">MSISTVLLLLVAVVLLGALAAVVLAVFTVIRNSRSQREAPVVSVQAKVLGTYSQSYESHTVDTADARTTSTYRVEFLLEDRSQKTFKVGKKQFLALNDGDRGVLTFQGDRLVGFERGPRPDTATASHRPAGSGYFFQEGDRQGPTLKFYADSQELGVSIPGSSPLPCTFDEVVRYAKRMLEDTTKDNFFGLEKPSGEILQFSKAGAGAPVEVDMPVGQGKSHQGELRSMEQLEDCIRGFYEGEDLVVKFGLVLQAW</sequence>
<accession>A0A7X5HV89</accession>
<dbReference type="Proteomes" id="UP000461585">
    <property type="component" value="Unassembled WGS sequence"/>
</dbReference>
<reference evidence="1 2" key="1">
    <citation type="submission" date="2020-01" db="EMBL/GenBank/DDBJ databases">
        <title>Anaeroalcalibacter tamaniensis gen. nov., sp. nov., moderately halophilic strictly anaerobic fermenter bacterium from mud volcano of Taman peninsula.</title>
        <authorList>
            <person name="Frolova A."/>
            <person name="Merkel A.Y."/>
            <person name="Slobodkin A.I."/>
        </authorList>
    </citation>
    <scope>NUCLEOTIDE SEQUENCE [LARGE SCALE GENOMIC DNA]</scope>
    <source>
        <strain evidence="1 2">F-3ap</strain>
    </source>
</reference>
<comment type="caution">
    <text evidence="1">The sequence shown here is derived from an EMBL/GenBank/DDBJ whole genome shotgun (WGS) entry which is preliminary data.</text>
</comment>
<evidence type="ECO:0000313" key="1">
    <source>
        <dbReference type="EMBL" id="NDL67239.1"/>
    </source>
</evidence>
<name>A0A7X5HV89_9FIRM</name>
<proteinExistence type="predicted"/>
<protein>
    <submittedName>
        <fullName evidence="1">DUF2500 domain-containing protein</fullName>
    </submittedName>
</protein>
<dbReference type="RefSeq" id="WP_162369966.1">
    <property type="nucleotide sequence ID" value="NZ_JAAEEH010000012.1"/>
</dbReference>
<dbReference type="EMBL" id="JAAEEH010000012">
    <property type="protein sequence ID" value="NDL67239.1"/>
    <property type="molecule type" value="Genomic_DNA"/>
</dbReference>
<organism evidence="1 2">
    <name type="scientific">Anaerotalea alkaliphila</name>
    <dbReference type="NCBI Taxonomy" id="2662126"/>
    <lineage>
        <taxon>Bacteria</taxon>
        <taxon>Bacillati</taxon>
        <taxon>Bacillota</taxon>
        <taxon>Clostridia</taxon>
        <taxon>Eubacteriales</taxon>
        <taxon>Anaerotalea</taxon>
    </lineage>
</organism>
<gene>
    <name evidence="1" type="ORF">GXN74_05750</name>
</gene>
<keyword evidence="2" id="KW-1185">Reference proteome</keyword>
<dbReference type="InterPro" id="IPR019635">
    <property type="entry name" value="DUF2500"/>
</dbReference>